<protein>
    <submittedName>
        <fullName evidence="1">Uncharacterized protein</fullName>
    </submittedName>
</protein>
<sequence>MSINLQMLHSYEGNYKNNLFFERYSNWKDSDYSYRIYLQIIRVLRRQLISSQDLLQDSEGKHIEIIKLPIPDLFDCYRPSVVIKILRSVQHVYEIRINTEYRKERILFYPSCSQSSTIMTFYFDKQSGNDITDILAKETEDIYLGNINSIMISA</sequence>
<gene>
    <name evidence="1" type="ORF">B7705_04300</name>
</gene>
<accession>A0A1X1JCD7</accession>
<comment type="caution">
    <text evidence="1">The sequence shown here is derived from an EMBL/GenBank/DDBJ whole genome shotgun (WGS) entry which is preliminary data.</text>
</comment>
<dbReference type="AlphaFoldDB" id="A0A1X1JCD7"/>
<dbReference type="EMBL" id="NCVA01000039">
    <property type="protein sequence ID" value="ORO84142.1"/>
    <property type="molecule type" value="Genomic_DNA"/>
</dbReference>
<evidence type="ECO:0000313" key="1">
    <source>
        <dbReference type="EMBL" id="ORO84142.1"/>
    </source>
</evidence>
<dbReference type="Proteomes" id="UP000193064">
    <property type="component" value="Unassembled WGS sequence"/>
</dbReference>
<organism evidence="1 2">
    <name type="scientific">Streptococcus oralis subsp. dentisani</name>
    <dbReference type="NCBI Taxonomy" id="1458253"/>
    <lineage>
        <taxon>Bacteria</taxon>
        <taxon>Bacillati</taxon>
        <taxon>Bacillota</taxon>
        <taxon>Bacilli</taxon>
        <taxon>Lactobacillales</taxon>
        <taxon>Streptococcaceae</taxon>
        <taxon>Streptococcus</taxon>
    </lineage>
</organism>
<proteinExistence type="predicted"/>
<name>A0A1X1JCD7_STROR</name>
<evidence type="ECO:0000313" key="2">
    <source>
        <dbReference type="Proteomes" id="UP000193064"/>
    </source>
</evidence>
<dbReference type="RefSeq" id="WP_142358225.1">
    <property type="nucleotide sequence ID" value="NZ_NCVA01000039.1"/>
</dbReference>
<reference evidence="1 2" key="1">
    <citation type="journal article" date="2016" name="Eur. J. Clin. Microbiol. Infect. Dis.">
        <title>Whole genome sequencing as a tool for phylogenetic analysis of clinical strains of Mitis group streptococci.</title>
        <authorList>
            <person name="Rasmussen L.H."/>
            <person name="Dargis R."/>
            <person name="Hojholt K."/>
            <person name="Christensen J.J."/>
            <person name="Skovgaard O."/>
            <person name="Justesen U.S."/>
            <person name="Rosenvinge F.S."/>
            <person name="Moser C."/>
            <person name="Lukjancenko O."/>
            <person name="Rasmussen S."/>
            <person name="Nielsen X.C."/>
        </authorList>
    </citation>
    <scope>NUCLEOTIDE SEQUENCE [LARGE SCALE GENOMIC DNA]</scope>
    <source>
        <strain evidence="1 2">RH_13585_10</strain>
    </source>
</reference>